<dbReference type="EMBL" id="ML743694">
    <property type="protein sequence ID" value="KAE8130816.1"/>
    <property type="molecule type" value="Genomic_DNA"/>
</dbReference>
<feature type="region of interest" description="Disordered" evidence="1">
    <location>
        <begin position="260"/>
        <end position="297"/>
    </location>
</feature>
<keyword evidence="3" id="KW-1185">Reference proteome</keyword>
<dbReference type="RefSeq" id="XP_031906879.1">
    <property type="nucleotide sequence ID" value="XM_032063332.1"/>
</dbReference>
<dbReference type="Proteomes" id="UP000325672">
    <property type="component" value="Unassembled WGS sequence"/>
</dbReference>
<accession>A0A5N6S821</accession>
<name>A0A5N6S821_ASPPS</name>
<feature type="compositionally biased region" description="Acidic residues" evidence="1">
    <location>
        <begin position="45"/>
        <end position="66"/>
    </location>
</feature>
<protein>
    <submittedName>
        <fullName evidence="2">Uncharacterized protein</fullName>
    </submittedName>
</protein>
<proteinExistence type="predicted"/>
<evidence type="ECO:0000313" key="2">
    <source>
        <dbReference type="EMBL" id="KAE8130816.1"/>
    </source>
</evidence>
<feature type="region of interest" description="Disordered" evidence="1">
    <location>
        <begin position="16"/>
        <end position="71"/>
    </location>
</feature>
<dbReference type="GeneID" id="43647542"/>
<reference evidence="2 3" key="1">
    <citation type="submission" date="2019-04" db="EMBL/GenBank/DDBJ databases">
        <title>Friends and foes A comparative genomics study of 23 Aspergillus species from section Flavi.</title>
        <authorList>
            <consortium name="DOE Joint Genome Institute"/>
            <person name="Kjaerbolling I."/>
            <person name="Vesth T."/>
            <person name="Frisvad J.C."/>
            <person name="Nybo J.L."/>
            <person name="Theobald S."/>
            <person name="Kildgaard S."/>
            <person name="Isbrandt T."/>
            <person name="Kuo A."/>
            <person name="Sato A."/>
            <person name="Lyhne E.K."/>
            <person name="Kogle M.E."/>
            <person name="Wiebenga A."/>
            <person name="Kun R.S."/>
            <person name="Lubbers R.J."/>
            <person name="Makela M.R."/>
            <person name="Barry K."/>
            <person name="Chovatia M."/>
            <person name="Clum A."/>
            <person name="Daum C."/>
            <person name="Haridas S."/>
            <person name="He G."/>
            <person name="LaButti K."/>
            <person name="Lipzen A."/>
            <person name="Mondo S."/>
            <person name="Riley R."/>
            <person name="Salamov A."/>
            <person name="Simmons B.A."/>
            <person name="Magnuson J.K."/>
            <person name="Henrissat B."/>
            <person name="Mortensen U.H."/>
            <person name="Larsen T.O."/>
            <person name="Devries R.P."/>
            <person name="Grigoriev I.V."/>
            <person name="Machida M."/>
            <person name="Baker S.E."/>
            <person name="Andersen M.R."/>
        </authorList>
    </citation>
    <scope>NUCLEOTIDE SEQUENCE [LARGE SCALE GENOMIC DNA]</scope>
    <source>
        <strain evidence="2 3">CBS 117625</strain>
    </source>
</reference>
<dbReference type="AlphaFoldDB" id="A0A5N6S821"/>
<organism evidence="2 3">
    <name type="scientific">Aspergillus pseudotamarii</name>
    <dbReference type="NCBI Taxonomy" id="132259"/>
    <lineage>
        <taxon>Eukaryota</taxon>
        <taxon>Fungi</taxon>
        <taxon>Dikarya</taxon>
        <taxon>Ascomycota</taxon>
        <taxon>Pezizomycotina</taxon>
        <taxon>Eurotiomycetes</taxon>
        <taxon>Eurotiomycetidae</taxon>
        <taxon>Eurotiales</taxon>
        <taxon>Aspergillaceae</taxon>
        <taxon>Aspergillus</taxon>
        <taxon>Aspergillus subgen. Circumdati</taxon>
    </lineage>
</organism>
<evidence type="ECO:0000313" key="3">
    <source>
        <dbReference type="Proteomes" id="UP000325672"/>
    </source>
</evidence>
<gene>
    <name evidence="2" type="ORF">BDV38DRAFT_43003</name>
</gene>
<feature type="compositionally biased region" description="Basic residues" evidence="1">
    <location>
        <begin position="20"/>
        <end position="39"/>
    </location>
</feature>
<feature type="region of interest" description="Disordered" evidence="1">
    <location>
        <begin position="346"/>
        <end position="372"/>
    </location>
</feature>
<evidence type="ECO:0000256" key="1">
    <source>
        <dbReference type="SAM" id="MobiDB-lite"/>
    </source>
</evidence>
<sequence>MVDYWYLRGICVKQPTTRRPLTKRRPPKRLPTKRLPPKRRATEETATEETATEETANEETTEETTEETNIQKVLQDPDSKLIYESFRHDFESSATQFIATYSANPEHFWNKLPLLSDGHIVSQLLKVLDHHSEMSDLAQRLLEIKLHEQVQLLENAFVESNSTPRKGETIRSVALQRVLGHKASRAEDFKVDRGKKLSHFELIDIFRISKPHWTKWRKIKLFKVHMICKALRPVQAEWAKDLADVLSKIYKQIPSQTLFTSKTREEEAQTPDSEVENSNLPMSSFSTSADQVDSQADGLEKRNNGTIHKEQNMSSAEAIISNKRSACDLYPLAAKRQCLTQVALPSQGHVSESGPRKNRTVQPSNDNSARPGMLDVSPLRDFGSQSNPAIEYQTFGCPRSDNSAAINISSRNQLRNSISRALTGTPLLHGTTMSQKQIQFFEAQTRSRQSSLAPVVGNSIYTDGYNTGPDSIDAIIASAEPRISWPTGMDSYDTDTDPIDAIIASAEPRVSWPTGMDSYNTDTGPIDAIIASAEPRVSWPTIDNIASIEHGAYQWSPPNISNNVLDQHPVAAT</sequence>
<dbReference type="OrthoDB" id="4502100at2759"/>
<feature type="compositionally biased region" description="Polar residues" evidence="1">
    <location>
        <begin position="270"/>
        <end position="294"/>
    </location>
</feature>